<evidence type="ECO:0008006" key="4">
    <source>
        <dbReference type="Google" id="ProtNLM"/>
    </source>
</evidence>
<reference evidence="2 3" key="1">
    <citation type="journal article" date="2021" name="Comput. Struct. Biotechnol. J.">
        <title>De novo genome assembly of the potent medicinal plant Rehmannia glutinosa using nanopore technology.</title>
        <authorList>
            <person name="Ma L."/>
            <person name="Dong C."/>
            <person name="Song C."/>
            <person name="Wang X."/>
            <person name="Zheng X."/>
            <person name="Niu Y."/>
            <person name="Chen S."/>
            <person name="Feng W."/>
        </authorList>
    </citation>
    <scope>NUCLEOTIDE SEQUENCE [LARGE SCALE GENOMIC DNA]</scope>
    <source>
        <strain evidence="2">DH-2019</strain>
    </source>
</reference>
<protein>
    <recommendedName>
        <fullName evidence="4">DUF4283 domain-containing protein</fullName>
    </recommendedName>
</protein>
<feature type="region of interest" description="Disordered" evidence="1">
    <location>
        <begin position="290"/>
        <end position="365"/>
    </location>
</feature>
<dbReference type="PANTHER" id="PTHR31286">
    <property type="entry name" value="GLYCINE-RICH CELL WALL STRUCTURAL PROTEIN 1.8-LIKE"/>
    <property type="match status" value="1"/>
</dbReference>
<feature type="compositionally biased region" description="Polar residues" evidence="1">
    <location>
        <begin position="312"/>
        <end position="321"/>
    </location>
</feature>
<gene>
    <name evidence="2" type="ORF">DH2020_023840</name>
</gene>
<feature type="compositionally biased region" description="Polar residues" evidence="1">
    <location>
        <begin position="179"/>
        <end position="188"/>
    </location>
</feature>
<feature type="compositionally biased region" description="Low complexity" evidence="1">
    <location>
        <begin position="205"/>
        <end position="227"/>
    </location>
</feature>
<proteinExistence type="predicted"/>
<comment type="caution">
    <text evidence="2">The sequence shown here is derived from an EMBL/GenBank/DDBJ whole genome shotgun (WGS) entry which is preliminary data.</text>
</comment>
<feature type="region of interest" description="Disordered" evidence="1">
    <location>
        <begin position="164"/>
        <end position="265"/>
    </location>
</feature>
<sequence length="365" mass="40910">MRENVEEDKLKLNRPTGCRRRENGTWRTRIERVLSYEPWTYNRDLLVLKEFEGMNFQDVGDICHTRFWVQVFNLPDIGMTEKIGRVIGDGIGIALEVDADSEGRCLGSFLRVRVLTDISKPLRRGAPIRMGSKANKIWLDFKYERHPDALSSLESRQHPYGRWLKGEPLGHHHSPAAYNPQTPLSNQDLHAATRRGLEHDRGKGSLFSSNSSQNDSFSSSPSQLGSSTGKEVAISIPKDQNPNSPRRLAKSTPGEQLSPAQKIKNTKYSPVGLNLISMSPSKLLFTAGSSISREKRSNRNWKSAARNKNRSNKGQSSQDNLTPVKRKVNFSDEASVLSPKRRGMGDPKTPEAPTAEVAMQPRRAI</sequence>
<dbReference type="PANTHER" id="PTHR31286:SF167">
    <property type="entry name" value="OS09G0268800 PROTEIN"/>
    <property type="match status" value="1"/>
</dbReference>
<dbReference type="Proteomes" id="UP001318860">
    <property type="component" value="Unassembled WGS sequence"/>
</dbReference>
<dbReference type="EMBL" id="JABTTQ020000013">
    <property type="protein sequence ID" value="KAK6143492.1"/>
    <property type="molecule type" value="Genomic_DNA"/>
</dbReference>
<keyword evidence="3" id="KW-1185">Reference proteome</keyword>
<evidence type="ECO:0000256" key="1">
    <source>
        <dbReference type="SAM" id="MobiDB-lite"/>
    </source>
</evidence>
<evidence type="ECO:0000313" key="2">
    <source>
        <dbReference type="EMBL" id="KAK6143492.1"/>
    </source>
</evidence>
<evidence type="ECO:0000313" key="3">
    <source>
        <dbReference type="Proteomes" id="UP001318860"/>
    </source>
</evidence>
<dbReference type="InterPro" id="IPR040256">
    <property type="entry name" value="At4g02000-like"/>
</dbReference>
<organism evidence="2 3">
    <name type="scientific">Rehmannia glutinosa</name>
    <name type="common">Chinese foxglove</name>
    <dbReference type="NCBI Taxonomy" id="99300"/>
    <lineage>
        <taxon>Eukaryota</taxon>
        <taxon>Viridiplantae</taxon>
        <taxon>Streptophyta</taxon>
        <taxon>Embryophyta</taxon>
        <taxon>Tracheophyta</taxon>
        <taxon>Spermatophyta</taxon>
        <taxon>Magnoliopsida</taxon>
        <taxon>eudicotyledons</taxon>
        <taxon>Gunneridae</taxon>
        <taxon>Pentapetalae</taxon>
        <taxon>asterids</taxon>
        <taxon>lamiids</taxon>
        <taxon>Lamiales</taxon>
        <taxon>Orobanchaceae</taxon>
        <taxon>Rehmannieae</taxon>
        <taxon>Rehmannia</taxon>
    </lineage>
</organism>
<name>A0ABR0W779_REHGL</name>
<accession>A0ABR0W779</accession>